<organism evidence="2 3">
    <name type="scientific">Raoultibacter timonensis</name>
    <dbReference type="NCBI Taxonomy" id="1907662"/>
    <lineage>
        <taxon>Bacteria</taxon>
        <taxon>Bacillati</taxon>
        <taxon>Actinomycetota</taxon>
        <taxon>Coriobacteriia</taxon>
        <taxon>Eggerthellales</taxon>
        <taxon>Eggerthellaceae</taxon>
        <taxon>Raoultibacter</taxon>
    </lineage>
</organism>
<dbReference type="InterPro" id="IPR007074">
    <property type="entry name" value="LicD/FKTN/FKRP_NTP_transf"/>
</dbReference>
<dbReference type="RefSeq" id="WP_102378458.1">
    <property type="nucleotide sequence ID" value="NZ_CAUGJQ010000031.1"/>
</dbReference>
<sequence length="287" mass="32039">MTYDDEVLRALQLEELAILKRIDELCAARDIVYFLDSGTALGAVRHGGFIPWDDDIDIGMLRDDYERFLQAAKEDLGDEYEIGIPGVTPGYAPLFAKVWKRGTKFYTQETIEASFDQGIFVDVFPYDPVFPDGKARKKQFSRCTFWQRVSYLYHAKSVQVPHGGLLGSFERAACAVAHRICRMLFEPERIARSFDESARAAEGGGVAGCYAAMSYPPDPPFAIETLLPPAICEFEGIALPIPHDSKTYLETWYGPTYREIPPVELRTNHAPLVLDFGSGAIDAHASV</sequence>
<keyword evidence="3" id="KW-1185">Reference proteome</keyword>
<dbReference type="GO" id="GO:0016740">
    <property type="term" value="F:transferase activity"/>
    <property type="evidence" value="ECO:0007669"/>
    <property type="project" value="UniProtKB-KW"/>
</dbReference>
<dbReference type="PANTHER" id="PTHR43404">
    <property type="entry name" value="LIPOPOLYSACCHARIDE CHOLINEPHOSPHOTRANSFERASE LICD"/>
    <property type="match status" value="1"/>
</dbReference>
<dbReference type="EMBL" id="AP025564">
    <property type="protein sequence ID" value="BDE95999.1"/>
    <property type="molecule type" value="Genomic_DNA"/>
</dbReference>
<keyword evidence="2" id="KW-0808">Transferase</keyword>
<dbReference type="InterPro" id="IPR052942">
    <property type="entry name" value="LPS_cholinephosphotransferase"/>
</dbReference>
<dbReference type="Pfam" id="PF04991">
    <property type="entry name" value="LicD"/>
    <property type="match status" value="1"/>
</dbReference>
<protein>
    <submittedName>
        <fullName evidence="2">Phosphorylcholine transferase LicD</fullName>
    </submittedName>
</protein>
<dbReference type="Proteomes" id="UP001320544">
    <property type="component" value="Chromosome"/>
</dbReference>
<dbReference type="PANTHER" id="PTHR43404:SF2">
    <property type="entry name" value="LIPOPOLYSACCHARIDE CHOLINEPHOSPHOTRANSFERASE LICD"/>
    <property type="match status" value="1"/>
</dbReference>
<accession>A0ABN6MFH6</accession>
<evidence type="ECO:0000259" key="1">
    <source>
        <dbReference type="Pfam" id="PF04991"/>
    </source>
</evidence>
<evidence type="ECO:0000313" key="2">
    <source>
        <dbReference type="EMBL" id="BDE95999.1"/>
    </source>
</evidence>
<proteinExistence type="predicted"/>
<reference evidence="2 3" key="1">
    <citation type="submission" date="2022-01" db="EMBL/GenBank/DDBJ databases">
        <title>Novel bile acid biosynthetic pathways are enriched in the microbiome of centenarians.</title>
        <authorList>
            <person name="Sato Y."/>
            <person name="Atarashi K."/>
            <person name="Plichta R.D."/>
            <person name="Arai Y."/>
            <person name="Sasajima S."/>
            <person name="Kearney M.S."/>
            <person name="Suda W."/>
            <person name="Takeshita K."/>
            <person name="Sasaki T."/>
            <person name="Okamoto S."/>
            <person name="Skelly N.A."/>
            <person name="Okamura Y."/>
            <person name="Vlamakis H."/>
            <person name="Li Y."/>
            <person name="Tanoue T."/>
            <person name="Takei H."/>
            <person name="Nittono H."/>
            <person name="Narushima S."/>
            <person name="Irie J."/>
            <person name="Itoh H."/>
            <person name="Moriya K."/>
            <person name="Sugiura Y."/>
            <person name="Suematsu M."/>
            <person name="Moritoki N."/>
            <person name="Shibata S."/>
            <person name="Littman R.D."/>
            <person name="Fischbach A.M."/>
            <person name="Uwamino Y."/>
            <person name="Inoue T."/>
            <person name="Honda A."/>
            <person name="Hattori M."/>
            <person name="Murai T."/>
            <person name="Xavier J.R."/>
            <person name="Hirose N."/>
            <person name="Honda K."/>
        </authorList>
    </citation>
    <scope>NUCLEOTIDE SEQUENCE [LARGE SCALE GENOMIC DNA]</scope>
    <source>
        <strain evidence="2 3">CE91-St30</strain>
    </source>
</reference>
<evidence type="ECO:0000313" key="3">
    <source>
        <dbReference type="Proteomes" id="UP001320544"/>
    </source>
</evidence>
<name>A0ABN6MFH6_9ACTN</name>
<gene>
    <name evidence="2" type="primary">licD2</name>
    <name evidence="2" type="ORF">CE91St30_13320</name>
</gene>
<feature type="domain" description="LicD/FKTN/FKRP nucleotidyltransferase" evidence="1">
    <location>
        <begin position="26"/>
        <end position="135"/>
    </location>
</feature>